<feature type="region of interest" description="Disordered" evidence="8">
    <location>
        <begin position="334"/>
        <end position="354"/>
    </location>
</feature>
<reference evidence="9 10" key="1">
    <citation type="submission" date="2016-05" db="EMBL/GenBank/DDBJ databases">
        <title>Genomic and physiological characterization of Planctopirus sp. isolated from fresh water lake.</title>
        <authorList>
            <person name="Subhash Y."/>
            <person name="Ramana C."/>
        </authorList>
    </citation>
    <scope>NUCLEOTIDE SEQUENCE [LARGE SCALE GENOMIC DNA]</scope>
    <source>
        <strain evidence="9 10">JC280</strain>
    </source>
</reference>
<gene>
    <name evidence="7" type="primary">flhA</name>
    <name evidence="9" type="ORF">A6X21_05335</name>
</gene>
<name>A0A1C3EC88_9PLAN</name>
<keyword evidence="10" id="KW-1185">Reference proteome</keyword>
<evidence type="ECO:0000256" key="8">
    <source>
        <dbReference type="SAM" id="MobiDB-lite"/>
    </source>
</evidence>
<dbReference type="PANTHER" id="PTHR30161:SF1">
    <property type="entry name" value="FLAGELLAR BIOSYNTHESIS PROTEIN FLHA-RELATED"/>
    <property type="match status" value="1"/>
</dbReference>
<dbReference type="PROSITE" id="PS00994">
    <property type="entry name" value="FHIPEP"/>
    <property type="match status" value="1"/>
</dbReference>
<keyword evidence="9" id="KW-0969">Cilium</keyword>
<dbReference type="PIRSF" id="PIRSF005419">
    <property type="entry name" value="FlhA"/>
    <property type="match status" value="1"/>
</dbReference>
<dbReference type="AlphaFoldDB" id="A0A1C3EC88"/>
<keyword evidence="7" id="KW-1006">Bacterial flagellum protein export</keyword>
<keyword evidence="9" id="KW-0966">Cell projection</keyword>
<evidence type="ECO:0000256" key="7">
    <source>
        <dbReference type="RuleBase" id="RU364093"/>
    </source>
</evidence>
<sequence>MPAPRAQNLRDAGNFAQSLLMPGLFVMSILVIIAPLPPVVLDVLLAGNITLAVVILLTTIYVSKPLDFSVFPSLLLGTTLARLVLNVASTRLILTRANIDGTSAAGEVIEAFGEFVAGGQLVVGIILFVILVVIQFVVITKGSSRISEVAARFALDGMPGKQMAIDADLNAGAITQEVAKARRLEITQQADFYGAMDGAGKFVRGDAIAGIIITLINVLGGIIIGMFMHGMPFEEAIKVYTTLTIGDGLVSQVPAFLISLASGLLVTRSSSESNLSKETLGQLFRHSETLFVSSAFVGAMAFTGLPMMPLLSLSMALAVAGYFLRASQEKGKLQKAQAETQEAAAAKPQPRPEDHLGVEPLEVELGFGLIRLADPASNGDLLDRVTRVRNKIAQELGLVLPKIRIRDNVRLEQNEYQIKLKDTPIAWGAVYPTGLMAIDTGLTTGRIPGMDARDPAFDRPAVWIEPSQNERAQLLGYSVVEPAAVIVTHLTEIVRSYADELLSRQQVHQLIDTLKAKAPKLLEDLVPDVLKIGVIHQVLANLLRERIPIKDLETILETLGDYIDRTKDIAILTEYVRHSLSRTICQQYRDSQRTLHVVTLEPAVEDTLSAGIEFTERGMLVKLSPQIVESFTQELAKQLEKLVQFGRPPVLLCGPQLRAGVRQMTSSTLPRLAVISLNEITRDTAVEPHGVIGIAAIRPARPNMMPAPQADLTGARR</sequence>
<evidence type="ECO:0000256" key="2">
    <source>
        <dbReference type="ARBA" id="ARBA00008835"/>
    </source>
</evidence>
<keyword evidence="4 7" id="KW-0812">Transmembrane</keyword>
<dbReference type="Pfam" id="PF00771">
    <property type="entry name" value="FHIPEP"/>
    <property type="match status" value="1"/>
</dbReference>
<dbReference type="EMBL" id="LYDR01000099">
    <property type="protein sequence ID" value="ODA30853.1"/>
    <property type="molecule type" value="Genomic_DNA"/>
</dbReference>
<organism evidence="9 10">
    <name type="scientific">Planctopirus hydrillae</name>
    <dbReference type="NCBI Taxonomy" id="1841610"/>
    <lineage>
        <taxon>Bacteria</taxon>
        <taxon>Pseudomonadati</taxon>
        <taxon>Planctomycetota</taxon>
        <taxon>Planctomycetia</taxon>
        <taxon>Planctomycetales</taxon>
        <taxon>Planctomycetaceae</taxon>
        <taxon>Planctopirus</taxon>
    </lineage>
</organism>
<keyword evidence="7" id="KW-1005">Bacterial flagellum biogenesis</keyword>
<dbReference type="InterPro" id="IPR042193">
    <property type="entry name" value="FHIPEP_3"/>
</dbReference>
<dbReference type="PANTHER" id="PTHR30161">
    <property type="entry name" value="FLAGELLAR EXPORT PROTEIN, MEMBRANE FLHA SUBUNIT-RELATED"/>
    <property type="match status" value="1"/>
</dbReference>
<comment type="similarity">
    <text evidence="2 7">Belongs to the FHIPEP (flagella/HR/invasion proteins export pore) family.</text>
</comment>
<accession>A0A1C3EC88</accession>
<protein>
    <recommendedName>
        <fullName evidence="7">Flagellar biosynthesis protein FlhA</fullName>
    </recommendedName>
</protein>
<evidence type="ECO:0000256" key="3">
    <source>
        <dbReference type="ARBA" id="ARBA00022475"/>
    </source>
</evidence>
<proteinExistence type="inferred from homology"/>
<evidence type="ECO:0000256" key="6">
    <source>
        <dbReference type="ARBA" id="ARBA00023136"/>
    </source>
</evidence>
<dbReference type="InterPro" id="IPR025505">
    <property type="entry name" value="FHIPEP_CS"/>
</dbReference>
<dbReference type="Gene3D" id="1.10.8.540">
    <property type="entry name" value="FHIPEP family, domain 3"/>
    <property type="match status" value="1"/>
</dbReference>
<evidence type="ECO:0000313" key="9">
    <source>
        <dbReference type="EMBL" id="ODA30853.1"/>
    </source>
</evidence>
<feature type="transmembrane region" description="Helical" evidence="7">
    <location>
        <begin position="249"/>
        <end position="269"/>
    </location>
</feature>
<keyword evidence="3 7" id="KW-1003">Cell membrane</keyword>
<evidence type="ECO:0000256" key="4">
    <source>
        <dbReference type="ARBA" id="ARBA00022692"/>
    </source>
</evidence>
<feature type="transmembrane region" description="Helical" evidence="7">
    <location>
        <begin position="12"/>
        <end position="33"/>
    </location>
</feature>
<feature type="transmembrane region" description="Helical" evidence="7">
    <location>
        <begin position="39"/>
        <end position="62"/>
    </location>
</feature>
<comment type="function">
    <text evidence="7">Required for formation of the rod structure of the flagellar apparatus. Together with FliI and FliH, may constitute the export apparatus of flagellin.</text>
</comment>
<dbReference type="InterPro" id="IPR001712">
    <property type="entry name" value="T3SS_FHIPEP"/>
</dbReference>
<comment type="caution">
    <text evidence="9">The sequence shown here is derived from an EMBL/GenBank/DDBJ whole genome shotgun (WGS) entry which is preliminary data.</text>
</comment>
<dbReference type="InterPro" id="IPR042194">
    <property type="entry name" value="FHIPEP_1"/>
</dbReference>
<keyword evidence="5 7" id="KW-1133">Transmembrane helix</keyword>
<evidence type="ECO:0000313" key="10">
    <source>
        <dbReference type="Proteomes" id="UP000094828"/>
    </source>
</evidence>
<dbReference type="GO" id="GO:0044780">
    <property type="term" value="P:bacterial-type flagellum assembly"/>
    <property type="evidence" value="ECO:0007669"/>
    <property type="project" value="InterPro"/>
</dbReference>
<dbReference type="Gene3D" id="3.40.50.12790">
    <property type="entry name" value="FHIPEP family, domain 4"/>
    <property type="match status" value="1"/>
</dbReference>
<comment type="subcellular location">
    <subcellularLocation>
        <location evidence="1 7">Cell membrane</location>
        <topology evidence="1 7">Multi-pass membrane protein</topology>
    </subcellularLocation>
</comment>
<dbReference type="STRING" id="1841610.A6X21_05335"/>
<dbReference type="GO" id="GO:0005886">
    <property type="term" value="C:plasma membrane"/>
    <property type="evidence" value="ECO:0007669"/>
    <property type="project" value="UniProtKB-SubCell"/>
</dbReference>
<feature type="transmembrane region" description="Helical" evidence="7">
    <location>
        <begin position="207"/>
        <end position="229"/>
    </location>
</feature>
<keyword evidence="9" id="KW-0282">Flagellum</keyword>
<evidence type="ECO:0000256" key="5">
    <source>
        <dbReference type="ARBA" id="ARBA00022989"/>
    </source>
</evidence>
<dbReference type="InterPro" id="IPR006301">
    <property type="entry name" value="FlhA"/>
</dbReference>
<dbReference type="Gene3D" id="3.40.30.60">
    <property type="entry name" value="FHIPEP family, domain 1"/>
    <property type="match status" value="1"/>
</dbReference>
<keyword evidence="6 7" id="KW-0472">Membrane</keyword>
<dbReference type="GO" id="GO:0009306">
    <property type="term" value="P:protein secretion"/>
    <property type="evidence" value="ECO:0007669"/>
    <property type="project" value="InterPro"/>
</dbReference>
<dbReference type="NCBIfam" id="TIGR01398">
    <property type="entry name" value="FlhA"/>
    <property type="match status" value="1"/>
</dbReference>
<feature type="compositionally biased region" description="Low complexity" evidence="8">
    <location>
        <begin position="334"/>
        <end position="348"/>
    </location>
</feature>
<feature type="transmembrane region" description="Helical" evidence="7">
    <location>
        <begin position="74"/>
        <end position="95"/>
    </location>
</feature>
<dbReference type="InterPro" id="IPR042196">
    <property type="entry name" value="FHIPEP_4"/>
</dbReference>
<evidence type="ECO:0000256" key="1">
    <source>
        <dbReference type="ARBA" id="ARBA00004651"/>
    </source>
</evidence>
<feature type="transmembrane region" description="Helical" evidence="7">
    <location>
        <begin position="290"/>
        <end position="323"/>
    </location>
</feature>
<dbReference type="OrthoDB" id="9759185at2"/>
<dbReference type="RefSeq" id="WP_068848192.1">
    <property type="nucleotide sequence ID" value="NZ_LYDR01000099.1"/>
</dbReference>
<keyword evidence="7" id="KW-0813">Transport</keyword>
<feature type="transmembrane region" description="Helical" evidence="7">
    <location>
        <begin position="115"/>
        <end position="138"/>
    </location>
</feature>
<dbReference type="PRINTS" id="PR00949">
    <property type="entry name" value="TYPE3IMAPROT"/>
</dbReference>
<dbReference type="Proteomes" id="UP000094828">
    <property type="component" value="Unassembled WGS sequence"/>
</dbReference>
<keyword evidence="7" id="KW-0653">Protein transport</keyword>